<name>A0A0K0DA15_ANGCA</name>
<dbReference type="Proteomes" id="UP000035642">
    <property type="component" value="Unassembled WGS sequence"/>
</dbReference>
<reference evidence="1" key="1">
    <citation type="submission" date="2012-09" db="EMBL/GenBank/DDBJ databases">
        <authorList>
            <person name="Martin A.A."/>
        </authorList>
    </citation>
    <scope>NUCLEOTIDE SEQUENCE</scope>
</reference>
<evidence type="ECO:0000313" key="2">
    <source>
        <dbReference type="WBParaSite" id="ACAC_0000704501-mRNA-1"/>
    </source>
</evidence>
<evidence type="ECO:0000313" key="1">
    <source>
        <dbReference type="Proteomes" id="UP000035642"/>
    </source>
</evidence>
<keyword evidence="1" id="KW-1185">Reference proteome</keyword>
<dbReference type="PANTHER" id="PTHR47331:SF5">
    <property type="entry name" value="RIBONUCLEASE H"/>
    <property type="match status" value="1"/>
</dbReference>
<accession>A0A0K0DA15</accession>
<proteinExistence type="predicted"/>
<sequence length="417" mass="47146">MGRSFRLFLKCLENFVLSVSELSVSDKGGELVVIPHQLDVETTEKHLEDASLYPPSSEKEFKSQANTEILYLLIKTHKLVSSDDLVSTDPSLFKVRPIISCVDGPTDRITWLITLVLTQLLKYIPAHLTNTQIFLDRLRNAQPYNAWSGRYYAQMRWLAMAQRLAPSHAIAYMSKVEAPVIDLGPLLYCSLSVEDQEFLHRNSTSLSIDPTRSTIHPKILLGNGDVQKVLDKGIPLNNTLPLGLTLIPSRLGYLVTGATYKQQKEPGIGIVLAASTTEVSYAITESEENPWVFESPADNEFMGSNKEELQQQNTAIWKQFQETIEKREDGYYVRLPWKNDATTLPDNEAMAVKRLQAIITKIKQDYKMLQEYDETIASQLHQNIIEEVDESKPSDGSIIHYLPPHAAQRNNENKNCV</sequence>
<dbReference type="PANTHER" id="PTHR47331">
    <property type="entry name" value="PHD-TYPE DOMAIN-CONTAINING PROTEIN"/>
    <property type="match status" value="1"/>
</dbReference>
<organism evidence="1 2">
    <name type="scientific">Angiostrongylus cantonensis</name>
    <name type="common">Rat lungworm</name>
    <dbReference type="NCBI Taxonomy" id="6313"/>
    <lineage>
        <taxon>Eukaryota</taxon>
        <taxon>Metazoa</taxon>
        <taxon>Ecdysozoa</taxon>
        <taxon>Nematoda</taxon>
        <taxon>Chromadorea</taxon>
        <taxon>Rhabditida</taxon>
        <taxon>Rhabditina</taxon>
        <taxon>Rhabditomorpha</taxon>
        <taxon>Strongyloidea</taxon>
        <taxon>Metastrongylidae</taxon>
        <taxon>Angiostrongylus</taxon>
    </lineage>
</organism>
<dbReference type="AlphaFoldDB" id="A0A0K0DA15"/>
<protein>
    <submittedName>
        <fullName evidence="2">Oxysterol-binding protein</fullName>
    </submittedName>
</protein>
<reference evidence="2" key="2">
    <citation type="submission" date="2017-02" db="UniProtKB">
        <authorList>
            <consortium name="WormBaseParasite"/>
        </authorList>
    </citation>
    <scope>IDENTIFICATION</scope>
</reference>
<dbReference type="WBParaSite" id="ACAC_0000704501-mRNA-1">
    <property type="protein sequence ID" value="ACAC_0000704501-mRNA-1"/>
    <property type="gene ID" value="ACAC_0000704501"/>
</dbReference>